<protein>
    <submittedName>
        <fullName evidence="7">Protein-cysteine N-palmitoyltransferase HHAT</fullName>
    </submittedName>
</protein>
<dbReference type="EMBL" id="BMAT01009076">
    <property type="protein sequence ID" value="GFR97934.1"/>
    <property type="molecule type" value="Genomic_DNA"/>
</dbReference>
<evidence type="ECO:0000256" key="1">
    <source>
        <dbReference type="ARBA" id="ARBA00004141"/>
    </source>
</evidence>
<organism evidence="7 8">
    <name type="scientific">Elysia marginata</name>
    <dbReference type="NCBI Taxonomy" id="1093978"/>
    <lineage>
        <taxon>Eukaryota</taxon>
        <taxon>Metazoa</taxon>
        <taxon>Spiralia</taxon>
        <taxon>Lophotrochozoa</taxon>
        <taxon>Mollusca</taxon>
        <taxon>Gastropoda</taxon>
        <taxon>Heterobranchia</taxon>
        <taxon>Euthyneura</taxon>
        <taxon>Panpulmonata</taxon>
        <taxon>Sacoglossa</taxon>
        <taxon>Placobranchoidea</taxon>
        <taxon>Plakobranchidae</taxon>
        <taxon>Elysia</taxon>
    </lineage>
</organism>
<dbReference type="AlphaFoldDB" id="A0AAV4HJT3"/>
<proteinExistence type="inferred from homology"/>
<dbReference type="Proteomes" id="UP000762676">
    <property type="component" value="Unassembled WGS sequence"/>
</dbReference>
<sequence>MSNYILPLWEQWIYWVIGVSSIAYSWWRMYVEGNALQGQYLHHGFKENWTLFGRLWDISDPEWSLWRSKLGLHLGLCSTHIALSQACRLVKSTAKVRMSILVLCDLTCLCVILGPKALVYMLLKAAMVWITSHFGGVPGVWGVLSIEMIANNMFTFSAIQLGRLDGLCPPPEPRCISWVYSYTEMWKYFDTGLYNFIKVYVYIPLGGSRHGLGQQLAASVVVFLFIYVWHGGSYFLFIWCCGNFLVGSIEAVACAFEKTLIGQRLASVMGQKMMLRLKCFLFAPAYLASCLQTFFFLFHVQEAWEITERILFQTTWKQFGFLIGIFYACIHNAMFIREVFKCKKDIHKK</sequence>
<evidence type="ECO:0000313" key="8">
    <source>
        <dbReference type="Proteomes" id="UP000762676"/>
    </source>
</evidence>
<dbReference type="PANTHER" id="PTHR13285:SF18">
    <property type="entry name" value="PROTEIN-CYSTEINE N-PALMITOYLTRANSFERASE RASP"/>
    <property type="match status" value="1"/>
</dbReference>
<feature type="transmembrane region" description="Helical" evidence="6">
    <location>
        <begin position="126"/>
        <end position="144"/>
    </location>
</feature>
<reference evidence="7 8" key="1">
    <citation type="journal article" date="2021" name="Elife">
        <title>Chloroplast acquisition without the gene transfer in kleptoplastic sea slugs, Plakobranchus ocellatus.</title>
        <authorList>
            <person name="Maeda T."/>
            <person name="Takahashi S."/>
            <person name="Yoshida T."/>
            <person name="Shimamura S."/>
            <person name="Takaki Y."/>
            <person name="Nagai Y."/>
            <person name="Toyoda A."/>
            <person name="Suzuki Y."/>
            <person name="Arimoto A."/>
            <person name="Ishii H."/>
            <person name="Satoh N."/>
            <person name="Nishiyama T."/>
            <person name="Hasebe M."/>
            <person name="Maruyama T."/>
            <person name="Minagawa J."/>
            <person name="Obokata J."/>
            <person name="Shigenobu S."/>
        </authorList>
    </citation>
    <scope>NUCLEOTIDE SEQUENCE [LARGE SCALE GENOMIC DNA]</scope>
</reference>
<dbReference type="Pfam" id="PF03062">
    <property type="entry name" value="MBOAT"/>
    <property type="match status" value="1"/>
</dbReference>
<dbReference type="GO" id="GO:0016020">
    <property type="term" value="C:membrane"/>
    <property type="evidence" value="ECO:0007669"/>
    <property type="project" value="UniProtKB-SubCell"/>
</dbReference>
<feature type="transmembrane region" description="Helical" evidence="6">
    <location>
        <begin position="319"/>
        <end position="340"/>
    </location>
</feature>
<dbReference type="GO" id="GO:0016409">
    <property type="term" value="F:palmitoyltransferase activity"/>
    <property type="evidence" value="ECO:0007669"/>
    <property type="project" value="TreeGrafter"/>
</dbReference>
<dbReference type="InterPro" id="IPR051085">
    <property type="entry name" value="MB_O-acyltransferase"/>
</dbReference>
<dbReference type="GO" id="GO:0005783">
    <property type="term" value="C:endoplasmic reticulum"/>
    <property type="evidence" value="ECO:0007669"/>
    <property type="project" value="TreeGrafter"/>
</dbReference>
<keyword evidence="8" id="KW-1185">Reference proteome</keyword>
<comment type="caution">
    <text evidence="7">The sequence shown here is derived from an EMBL/GenBank/DDBJ whole genome shotgun (WGS) entry which is preliminary data.</text>
</comment>
<dbReference type="PANTHER" id="PTHR13285">
    <property type="entry name" value="ACYLTRANSFERASE"/>
    <property type="match status" value="1"/>
</dbReference>
<feature type="transmembrane region" description="Helical" evidence="6">
    <location>
        <begin position="98"/>
        <end position="120"/>
    </location>
</feature>
<evidence type="ECO:0000256" key="5">
    <source>
        <dbReference type="ARBA" id="ARBA00038268"/>
    </source>
</evidence>
<keyword evidence="2 6" id="KW-0812">Transmembrane</keyword>
<keyword evidence="3 6" id="KW-1133">Transmembrane helix</keyword>
<feature type="transmembrane region" description="Helical" evidence="6">
    <location>
        <begin position="236"/>
        <end position="256"/>
    </location>
</feature>
<evidence type="ECO:0000256" key="3">
    <source>
        <dbReference type="ARBA" id="ARBA00022989"/>
    </source>
</evidence>
<accession>A0AAV4HJT3</accession>
<dbReference type="InterPro" id="IPR004299">
    <property type="entry name" value="MBOAT_fam"/>
</dbReference>
<evidence type="ECO:0000313" key="7">
    <source>
        <dbReference type="EMBL" id="GFR97934.1"/>
    </source>
</evidence>
<feature type="transmembrane region" description="Helical" evidence="6">
    <location>
        <begin position="12"/>
        <end position="31"/>
    </location>
</feature>
<keyword evidence="4 6" id="KW-0472">Membrane</keyword>
<comment type="subcellular location">
    <subcellularLocation>
        <location evidence="1">Membrane</location>
        <topology evidence="1">Multi-pass membrane protein</topology>
    </subcellularLocation>
</comment>
<evidence type="ECO:0000256" key="2">
    <source>
        <dbReference type="ARBA" id="ARBA00022692"/>
    </source>
</evidence>
<comment type="similarity">
    <text evidence="5">Belongs to the membrane-bound acyltransferase family. HHAT subfamily.</text>
</comment>
<feature type="transmembrane region" description="Helical" evidence="6">
    <location>
        <begin position="277"/>
        <end position="299"/>
    </location>
</feature>
<feature type="transmembrane region" description="Helical" evidence="6">
    <location>
        <begin position="212"/>
        <end position="230"/>
    </location>
</feature>
<evidence type="ECO:0000256" key="4">
    <source>
        <dbReference type="ARBA" id="ARBA00023136"/>
    </source>
</evidence>
<name>A0AAV4HJT3_9GAST</name>
<gene>
    <name evidence="7" type="ORF">ElyMa_004488500</name>
</gene>
<evidence type="ECO:0000256" key="6">
    <source>
        <dbReference type="SAM" id="Phobius"/>
    </source>
</evidence>